<organism evidence="8 9">
    <name type="scientific">Shewanella eurypsychrophilus</name>
    <dbReference type="NCBI Taxonomy" id="2593656"/>
    <lineage>
        <taxon>Bacteria</taxon>
        <taxon>Pseudomonadati</taxon>
        <taxon>Pseudomonadota</taxon>
        <taxon>Gammaproteobacteria</taxon>
        <taxon>Alteromonadales</taxon>
        <taxon>Shewanellaceae</taxon>
        <taxon>Shewanella</taxon>
    </lineage>
</organism>
<name>A0ABX8S3G2_9GAMM</name>
<reference evidence="8" key="1">
    <citation type="submission" date="2021-07" db="EMBL/GenBank/DDBJ databases">
        <title>Shewanella sp. YLB-07 whole genome sequence.</title>
        <authorList>
            <person name="Yu L."/>
        </authorList>
    </citation>
    <scope>NUCLEOTIDE SEQUENCE</scope>
    <source>
        <strain evidence="8">YLB-08</strain>
    </source>
</reference>
<accession>A0ABX8S3G2</accession>
<keyword evidence="4 7" id="KW-1133">Transmembrane helix</keyword>
<dbReference type="Pfam" id="PF02361">
    <property type="entry name" value="CbiQ"/>
    <property type="match status" value="1"/>
</dbReference>
<evidence type="ECO:0000313" key="8">
    <source>
        <dbReference type="EMBL" id="QXP44967.1"/>
    </source>
</evidence>
<evidence type="ECO:0000256" key="4">
    <source>
        <dbReference type="ARBA" id="ARBA00022989"/>
    </source>
</evidence>
<keyword evidence="5 7" id="KW-0472">Membrane</keyword>
<feature type="transmembrane region" description="Helical" evidence="7">
    <location>
        <begin position="49"/>
        <end position="66"/>
    </location>
</feature>
<feature type="region of interest" description="Disordered" evidence="6">
    <location>
        <begin position="1"/>
        <end position="22"/>
    </location>
</feature>
<evidence type="ECO:0000256" key="6">
    <source>
        <dbReference type="SAM" id="MobiDB-lite"/>
    </source>
</evidence>
<feature type="transmembrane region" description="Helical" evidence="7">
    <location>
        <begin position="98"/>
        <end position="118"/>
    </location>
</feature>
<evidence type="ECO:0000256" key="2">
    <source>
        <dbReference type="ARBA" id="ARBA00008564"/>
    </source>
</evidence>
<dbReference type="Proteomes" id="UP000316416">
    <property type="component" value="Chromosome"/>
</dbReference>
<feature type="transmembrane region" description="Helical" evidence="7">
    <location>
        <begin position="73"/>
        <end position="92"/>
    </location>
</feature>
<dbReference type="EMBL" id="CP045503">
    <property type="protein sequence ID" value="QXP44967.1"/>
    <property type="molecule type" value="Genomic_DNA"/>
</dbReference>
<comment type="similarity">
    <text evidence="2">Belongs to the CbiQ family.</text>
</comment>
<evidence type="ECO:0000313" key="9">
    <source>
        <dbReference type="Proteomes" id="UP000316416"/>
    </source>
</evidence>
<sequence length="224" mass="25171">MWAKGRRGCRASTQQGTMGKGRGQSYATALSLLLVLVLSSSAFFTPNTFLPVLCVFNFILVLHGLLLKGNIGVIGRVFMVQLIVTMGLYYLLHGQSQLIEGLIVVLRILLAFIPGWWLSVSTAPEKIGQVLTWVLPVKWAFVIGASIGLLPYMTREIREIYQVQCIRGAKITPKALRDPRNWQELMTCVVFPLLIQLLKLSRQMAIAAQLRFYGKKSKPTHWQE</sequence>
<comment type="subcellular location">
    <subcellularLocation>
        <location evidence="1">Membrane</location>
        <topology evidence="1">Multi-pass membrane protein</topology>
    </subcellularLocation>
</comment>
<gene>
    <name evidence="8" type="ORF">FM038_000710</name>
</gene>
<feature type="transmembrane region" description="Helical" evidence="7">
    <location>
        <begin position="130"/>
        <end position="153"/>
    </location>
</feature>
<dbReference type="RefSeq" id="WP_142873133.1">
    <property type="nucleotide sequence ID" value="NZ_CP045503.2"/>
</dbReference>
<protein>
    <submittedName>
        <fullName evidence="8">Energy-coupling factor transporter transmembrane protein EcfT</fullName>
    </submittedName>
</protein>
<proteinExistence type="inferred from homology"/>
<evidence type="ECO:0000256" key="1">
    <source>
        <dbReference type="ARBA" id="ARBA00004141"/>
    </source>
</evidence>
<keyword evidence="3 7" id="KW-0812">Transmembrane</keyword>
<evidence type="ECO:0000256" key="5">
    <source>
        <dbReference type="ARBA" id="ARBA00023136"/>
    </source>
</evidence>
<keyword evidence="9" id="KW-1185">Reference proteome</keyword>
<dbReference type="CDD" id="cd16914">
    <property type="entry name" value="EcfT"/>
    <property type="match status" value="1"/>
</dbReference>
<evidence type="ECO:0000256" key="3">
    <source>
        <dbReference type="ARBA" id="ARBA00022692"/>
    </source>
</evidence>
<dbReference type="InterPro" id="IPR003339">
    <property type="entry name" value="ABC/ECF_trnsptr_transmembrane"/>
</dbReference>
<evidence type="ECO:0000256" key="7">
    <source>
        <dbReference type="SAM" id="Phobius"/>
    </source>
</evidence>